<dbReference type="Pfam" id="PF18974">
    <property type="entry name" value="DUF5710"/>
    <property type="match status" value="1"/>
</dbReference>
<feature type="coiled-coil region" evidence="6">
    <location>
        <begin position="416"/>
        <end position="443"/>
    </location>
</feature>
<dbReference type="InterPro" id="IPR050534">
    <property type="entry name" value="Coronavir_polyprotein_1ab"/>
</dbReference>
<dbReference type="InterPro" id="IPR041677">
    <property type="entry name" value="DNA2/NAM7_AAA_11"/>
</dbReference>
<evidence type="ECO:0000256" key="7">
    <source>
        <dbReference type="SAM" id="MobiDB-lite"/>
    </source>
</evidence>
<organism evidence="9 10">
    <name type="scientific">Streptomyces oryzae</name>
    <dbReference type="NCBI Taxonomy" id="1434886"/>
    <lineage>
        <taxon>Bacteria</taxon>
        <taxon>Bacillati</taxon>
        <taxon>Actinomycetota</taxon>
        <taxon>Actinomycetes</taxon>
        <taxon>Kitasatosporales</taxon>
        <taxon>Streptomycetaceae</taxon>
        <taxon>Streptomyces</taxon>
    </lineage>
</organism>
<evidence type="ECO:0000256" key="6">
    <source>
        <dbReference type="SAM" id="Coils"/>
    </source>
</evidence>
<dbReference type="SUPFAM" id="SSF56024">
    <property type="entry name" value="Phospholipase D/nuclease"/>
    <property type="match status" value="1"/>
</dbReference>
<feature type="region of interest" description="Disordered" evidence="7">
    <location>
        <begin position="940"/>
        <end position="972"/>
    </location>
</feature>
<reference evidence="9 10" key="1">
    <citation type="submission" date="2020-11" db="EMBL/GenBank/DDBJ databases">
        <title>Streptomyces spirodelae sp. nov., isolated from duckweed.</title>
        <authorList>
            <person name="Saimee Y."/>
            <person name="Duangmal K."/>
        </authorList>
    </citation>
    <scope>NUCLEOTIDE SEQUENCE [LARGE SCALE GENOMIC DNA]</scope>
    <source>
        <strain evidence="9 10">S16-07</strain>
    </source>
</reference>
<dbReference type="InterPro" id="IPR027417">
    <property type="entry name" value="P-loop_NTPase"/>
</dbReference>
<dbReference type="RefSeq" id="WP_209240959.1">
    <property type="nucleotide sequence ID" value="NZ_JADKMA010000098.1"/>
</dbReference>
<comment type="similarity">
    <text evidence="1">Belongs to the DNA2/NAM7 helicase family.</text>
</comment>
<keyword evidence="4" id="KW-0347">Helicase</keyword>
<dbReference type="CDD" id="cd09126">
    <property type="entry name" value="PLDc_C_DEXD_like"/>
    <property type="match status" value="1"/>
</dbReference>
<dbReference type="Pfam" id="PF13091">
    <property type="entry name" value="PLDc_2"/>
    <property type="match status" value="1"/>
</dbReference>
<dbReference type="Proteomes" id="UP001519064">
    <property type="component" value="Unassembled WGS sequence"/>
</dbReference>
<protein>
    <submittedName>
        <fullName evidence="9">AAA family ATPase</fullName>
    </submittedName>
</protein>
<dbReference type="InterPro" id="IPR025202">
    <property type="entry name" value="PLD-like_dom"/>
</dbReference>
<dbReference type="Gene3D" id="3.30.870.10">
    <property type="entry name" value="Endonuclease Chain A"/>
    <property type="match status" value="1"/>
</dbReference>
<evidence type="ECO:0000256" key="4">
    <source>
        <dbReference type="ARBA" id="ARBA00022806"/>
    </source>
</evidence>
<dbReference type="PANTHER" id="PTHR43788">
    <property type="entry name" value="DNA2/NAM7 HELICASE FAMILY MEMBER"/>
    <property type="match status" value="1"/>
</dbReference>
<evidence type="ECO:0000259" key="8">
    <source>
        <dbReference type="PROSITE" id="PS50035"/>
    </source>
</evidence>
<dbReference type="Pfam" id="PF13086">
    <property type="entry name" value="AAA_11"/>
    <property type="match status" value="1"/>
</dbReference>
<dbReference type="InterPro" id="IPR043764">
    <property type="entry name" value="DUF5710"/>
</dbReference>
<name>A0ABS3XEV8_9ACTN</name>
<keyword evidence="5" id="KW-0067">ATP-binding</keyword>
<evidence type="ECO:0000256" key="3">
    <source>
        <dbReference type="ARBA" id="ARBA00022801"/>
    </source>
</evidence>
<keyword evidence="2" id="KW-0547">Nucleotide-binding</keyword>
<dbReference type="SUPFAM" id="SSF52540">
    <property type="entry name" value="P-loop containing nucleoside triphosphate hydrolases"/>
    <property type="match status" value="1"/>
</dbReference>
<accession>A0ABS3XEV8</accession>
<dbReference type="PANTHER" id="PTHR43788:SF8">
    <property type="entry name" value="DNA-BINDING PROTEIN SMUBP-2"/>
    <property type="match status" value="1"/>
</dbReference>
<keyword evidence="6" id="KW-0175">Coiled coil</keyword>
<dbReference type="Pfam" id="PF13087">
    <property type="entry name" value="AAA_12"/>
    <property type="match status" value="1"/>
</dbReference>
<dbReference type="CDD" id="cd18808">
    <property type="entry name" value="SF1_C_Upf1"/>
    <property type="match status" value="1"/>
</dbReference>
<feature type="coiled-coil region" evidence="6">
    <location>
        <begin position="354"/>
        <end position="388"/>
    </location>
</feature>
<evidence type="ECO:0000256" key="2">
    <source>
        <dbReference type="ARBA" id="ARBA00022741"/>
    </source>
</evidence>
<keyword evidence="10" id="KW-1185">Reference proteome</keyword>
<sequence length="1022" mass="111743">MTESDQPYPVRELLLAVRSEIRAERRSDGQDGQKVSLSSGRLVSTSAGRFEYAFVCKKWDQSLDGASVLVRASRSRGLWVTAEASRMPDGKVRLIAIEDLGKSVPNVQIRQDGTAGLALVAERLESVGQADSPVRVESAGWIVGLGNPTVAREADPGRWVSNWQGLKLNPRQRLAIEHALASQILFLWGPPGTGKTDVVGHIVEGSFRQGLNILFLAPTKVAVDQALERMCDLLKEEDHFSEGLVQRVGDIEVPSLRDRYGEFVDPEQIAARISAQLDESLSKATDALNNTRAAVALHDEVASLEQALASARTALSAATTSKEAAEKGRLRAEADVAQLRFKISQFGTPSGLFARRKEAQLASLRGELAQAEAAAQGALTQGAEAERDAMEAAANIGELTGSLDAARAGLVGVATRQVLAQQAESLQGRIDNLDQERRKLHDTVRSRCRVMGATVAKAVQSRKLLDRVDVVVMDEAGMVDLPSAWLAAGLAGKRVVVAGDFRQLPAVTKGEGDKKATEQERAHSRRWASRDAFHAAGLVSESGSVRQDPRLVALDTQYRMRQPICDVVNVVAYPDAPLATGRDGHSQIPFNPLVDAPVILIDTSKQRIPGPDHKANTVNEAVVHELVRGLQYEGVLPGRKWEGVAAGQRATDRLGVIAPYKAQVHALKGSLKYRFGEEYEGLVDTIHRFQGSQRPIVVFDTAVGSGKNPGFFYQGTGLSSHTCRLLNVALSRAQDHLIVVADLDHLRRHLTPHSEARVMLDHLESHAQLISADQLVPTRDAAQLSTLSEEELARPAFFPADEVYAAVEWDIARAVTSIELYCPFLDPRPVRRWSALLGGRAADGVKVVVYTRAVEEQRDETAAQRHRQRIDELQSAGCEVDFRERMHEKVLILDGAVLWHGSLNLLANTGPTDLMMRFTDPASCERVSRVIERARKERAAWNPRTAAGGGSGQVRGTAKSPTPSHNGVSPGDVVDGRLYLDVPYGEKDEAKRQLRARWDAPKRLWYVDAARVSREQARRWLP</sequence>
<dbReference type="PROSITE" id="PS50035">
    <property type="entry name" value="PLD"/>
    <property type="match status" value="1"/>
</dbReference>
<gene>
    <name evidence="9" type="ORF">ITI46_19580</name>
</gene>
<dbReference type="EMBL" id="JADKMA010000098">
    <property type="protein sequence ID" value="MBO8193846.1"/>
    <property type="molecule type" value="Genomic_DNA"/>
</dbReference>
<keyword evidence="3" id="KW-0378">Hydrolase</keyword>
<dbReference type="Gene3D" id="3.40.50.300">
    <property type="entry name" value="P-loop containing nucleotide triphosphate hydrolases"/>
    <property type="match status" value="2"/>
</dbReference>
<comment type="caution">
    <text evidence="9">The sequence shown here is derived from an EMBL/GenBank/DDBJ whole genome shotgun (WGS) entry which is preliminary data.</text>
</comment>
<proteinExistence type="inferred from homology"/>
<dbReference type="InterPro" id="IPR047187">
    <property type="entry name" value="SF1_C_Upf1"/>
</dbReference>
<feature type="domain" description="PLD phosphodiesterase" evidence="8">
    <location>
        <begin position="882"/>
        <end position="909"/>
    </location>
</feature>
<evidence type="ECO:0000313" key="9">
    <source>
        <dbReference type="EMBL" id="MBO8193846.1"/>
    </source>
</evidence>
<evidence type="ECO:0000256" key="5">
    <source>
        <dbReference type="ARBA" id="ARBA00022840"/>
    </source>
</evidence>
<dbReference type="InterPro" id="IPR041679">
    <property type="entry name" value="DNA2/NAM7-like_C"/>
</dbReference>
<evidence type="ECO:0000256" key="1">
    <source>
        <dbReference type="ARBA" id="ARBA00007913"/>
    </source>
</evidence>
<dbReference type="InterPro" id="IPR001736">
    <property type="entry name" value="PLipase_D/transphosphatidylase"/>
</dbReference>
<evidence type="ECO:0000313" key="10">
    <source>
        <dbReference type="Proteomes" id="UP001519064"/>
    </source>
</evidence>